<sequence>MTGPDRRRPLRADARRNYDRVLAQAAIDFAEHGADVSLDDIARRAGVGSATLYRHFPSRDALLAEVIRGSVEGLRAEAERLLGADDAGEALRTWLRAATVHATSYRGLSTSLMSSFYDEGSPLHESCRAMHAAGGALLARAQESGSVRRDLSAEDLFTLVNALAWAAEWNGRAATVAPTLLDVVFNGVREAKPR</sequence>
<proteinExistence type="predicted"/>
<dbReference type="Gene3D" id="1.10.357.10">
    <property type="entry name" value="Tetracycline Repressor, domain 2"/>
    <property type="match status" value="1"/>
</dbReference>
<dbReference type="EMBL" id="JAMTCP010000036">
    <property type="protein sequence ID" value="MCP2261149.1"/>
    <property type="molecule type" value="Genomic_DNA"/>
</dbReference>
<dbReference type="Proteomes" id="UP001205311">
    <property type="component" value="Unassembled WGS sequence"/>
</dbReference>
<dbReference type="InterPro" id="IPR009057">
    <property type="entry name" value="Homeodomain-like_sf"/>
</dbReference>
<keyword evidence="7" id="KW-1185">Reference proteome</keyword>
<keyword evidence="2 4" id="KW-0238">DNA-binding</keyword>
<dbReference type="InterPro" id="IPR049445">
    <property type="entry name" value="TetR_SbtR-like_C"/>
</dbReference>
<dbReference type="InterPro" id="IPR036271">
    <property type="entry name" value="Tet_transcr_reg_TetR-rel_C_sf"/>
</dbReference>
<feature type="domain" description="HTH tetR-type" evidence="5">
    <location>
        <begin position="15"/>
        <end position="74"/>
    </location>
</feature>
<dbReference type="InterPro" id="IPR050109">
    <property type="entry name" value="HTH-type_TetR-like_transc_reg"/>
</dbReference>
<evidence type="ECO:0000256" key="3">
    <source>
        <dbReference type="ARBA" id="ARBA00023163"/>
    </source>
</evidence>
<keyword evidence="1" id="KW-0805">Transcription regulation</keyword>
<dbReference type="InterPro" id="IPR001647">
    <property type="entry name" value="HTH_TetR"/>
</dbReference>
<reference evidence="6 7" key="1">
    <citation type="submission" date="2022-06" db="EMBL/GenBank/DDBJ databases">
        <title>Genomic Encyclopedia of Archaeal and Bacterial Type Strains, Phase II (KMG-II): from individual species to whole genera.</title>
        <authorList>
            <person name="Goeker M."/>
        </authorList>
    </citation>
    <scope>NUCLEOTIDE SEQUENCE [LARGE SCALE GENOMIC DNA]</scope>
    <source>
        <strain evidence="6 7">DSM 40477</strain>
    </source>
</reference>
<dbReference type="RefSeq" id="WP_253671981.1">
    <property type="nucleotide sequence ID" value="NZ_JAMTCP010000036.1"/>
</dbReference>
<dbReference type="SUPFAM" id="SSF46689">
    <property type="entry name" value="Homeodomain-like"/>
    <property type="match status" value="1"/>
</dbReference>
<dbReference type="PRINTS" id="PR00455">
    <property type="entry name" value="HTHTETR"/>
</dbReference>
<evidence type="ECO:0000256" key="4">
    <source>
        <dbReference type="PROSITE-ProRule" id="PRU00335"/>
    </source>
</evidence>
<dbReference type="PANTHER" id="PTHR30055">
    <property type="entry name" value="HTH-TYPE TRANSCRIPTIONAL REGULATOR RUTR"/>
    <property type="match status" value="1"/>
</dbReference>
<name>A0ABT1I036_STRSD</name>
<accession>A0ABT1I036</accession>
<feature type="DNA-binding region" description="H-T-H motif" evidence="4">
    <location>
        <begin position="37"/>
        <end position="56"/>
    </location>
</feature>
<gene>
    <name evidence="6" type="ORF">LX15_004869</name>
</gene>
<dbReference type="Pfam" id="PF21597">
    <property type="entry name" value="TetR_C_43"/>
    <property type="match status" value="1"/>
</dbReference>
<dbReference type="PROSITE" id="PS50977">
    <property type="entry name" value="HTH_TETR_2"/>
    <property type="match status" value="1"/>
</dbReference>
<evidence type="ECO:0000256" key="2">
    <source>
        <dbReference type="ARBA" id="ARBA00023125"/>
    </source>
</evidence>
<dbReference type="PANTHER" id="PTHR30055:SF234">
    <property type="entry name" value="HTH-TYPE TRANSCRIPTIONAL REGULATOR BETI"/>
    <property type="match status" value="1"/>
</dbReference>
<dbReference type="SUPFAM" id="SSF48498">
    <property type="entry name" value="Tetracyclin repressor-like, C-terminal domain"/>
    <property type="match status" value="1"/>
</dbReference>
<evidence type="ECO:0000256" key="1">
    <source>
        <dbReference type="ARBA" id="ARBA00023015"/>
    </source>
</evidence>
<evidence type="ECO:0000313" key="7">
    <source>
        <dbReference type="Proteomes" id="UP001205311"/>
    </source>
</evidence>
<evidence type="ECO:0000313" key="6">
    <source>
        <dbReference type="EMBL" id="MCP2261149.1"/>
    </source>
</evidence>
<dbReference type="Pfam" id="PF00440">
    <property type="entry name" value="TetR_N"/>
    <property type="match status" value="1"/>
</dbReference>
<evidence type="ECO:0000259" key="5">
    <source>
        <dbReference type="PROSITE" id="PS50977"/>
    </source>
</evidence>
<organism evidence="6 7">
    <name type="scientific">Streptoalloteichus tenebrarius (strain ATCC 17920 / DSM 40477 / JCM 4838 / CBS 697.72 / NBRC 16177 / NCIMB 11028 / NRRL B-12390 / A12253. 1 / ISP 5477)</name>
    <name type="common">Streptomyces tenebrarius</name>
    <dbReference type="NCBI Taxonomy" id="1933"/>
    <lineage>
        <taxon>Bacteria</taxon>
        <taxon>Bacillati</taxon>
        <taxon>Actinomycetota</taxon>
        <taxon>Actinomycetes</taxon>
        <taxon>Pseudonocardiales</taxon>
        <taxon>Pseudonocardiaceae</taxon>
        <taxon>Streptoalloteichus</taxon>
    </lineage>
</organism>
<comment type="caution">
    <text evidence="6">The sequence shown here is derived from an EMBL/GenBank/DDBJ whole genome shotgun (WGS) entry which is preliminary data.</text>
</comment>
<keyword evidence="3" id="KW-0804">Transcription</keyword>
<protein>
    <submittedName>
        <fullName evidence="6">Transcriptional regulator, TetR family</fullName>
    </submittedName>
</protein>